<keyword evidence="2" id="KW-1185">Reference proteome</keyword>
<gene>
    <name evidence="1" type="ORF">Bhyg_03137</name>
</gene>
<proteinExistence type="predicted"/>
<dbReference type="AlphaFoldDB" id="A0A9Q0NCR9"/>
<dbReference type="EMBL" id="WJQU01000001">
    <property type="protein sequence ID" value="KAJ6647913.1"/>
    <property type="molecule type" value="Genomic_DNA"/>
</dbReference>
<protein>
    <submittedName>
        <fullName evidence="1">Uncharacterized protein</fullName>
    </submittedName>
</protein>
<dbReference type="Proteomes" id="UP001151699">
    <property type="component" value="Chromosome A"/>
</dbReference>
<organism evidence="1 2">
    <name type="scientific">Pseudolycoriella hygida</name>
    <dbReference type="NCBI Taxonomy" id="35572"/>
    <lineage>
        <taxon>Eukaryota</taxon>
        <taxon>Metazoa</taxon>
        <taxon>Ecdysozoa</taxon>
        <taxon>Arthropoda</taxon>
        <taxon>Hexapoda</taxon>
        <taxon>Insecta</taxon>
        <taxon>Pterygota</taxon>
        <taxon>Neoptera</taxon>
        <taxon>Endopterygota</taxon>
        <taxon>Diptera</taxon>
        <taxon>Nematocera</taxon>
        <taxon>Sciaroidea</taxon>
        <taxon>Sciaridae</taxon>
        <taxon>Pseudolycoriella</taxon>
    </lineage>
</organism>
<feature type="non-terminal residue" evidence="1">
    <location>
        <position position="1"/>
    </location>
</feature>
<sequence>GNCVTEQTLRQYQLDIPAQLHTRTLIEISDFIETGLKNQWINVIQLALDRSTDASVRMIQTSFQLMNGV</sequence>
<accession>A0A9Q0NCR9</accession>
<reference evidence="1" key="1">
    <citation type="submission" date="2022-07" db="EMBL/GenBank/DDBJ databases">
        <authorList>
            <person name="Trinca V."/>
            <person name="Uliana J.V.C."/>
            <person name="Torres T.T."/>
            <person name="Ward R.J."/>
            <person name="Monesi N."/>
        </authorList>
    </citation>
    <scope>NUCLEOTIDE SEQUENCE</scope>
    <source>
        <strain evidence="1">HSMRA1968</strain>
        <tissue evidence="1">Whole embryos</tissue>
    </source>
</reference>
<name>A0A9Q0NCR9_9DIPT</name>
<comment type="caution">
    <text evidence="1">The sequence shown here is derived from an EMBL/GenBank/DDBJ whole genome shotgun (WGS) entry which is preliminary data.</text>
</comment>
<evidence type="ECO:0000313" key="1">
    <source>
        <dbReference type="EMBL" id="KAJ6647913.1"/>
    </source>
</evidence>
<evidence type="ECO:0000313" key="2">
    <source>
        <dbReference type="Proteomes" id="UP001151699"/>
    </source>
</evidence>